<dbReference type="SUPFAM" id="SSF48726">
    <property type="entry name" value="Immunoglobulin"/>
    <property type="match status" value="1"/>
</dbReference>
<evidence type="ECO:0000256" key="7">
    <source>
        <dbReference type="SAM" id="Phobius"/>
    </source>
</evidence>
<reference evidence="10" key="1">
    <citation type="submission" date="2013-10" db="EMBL/GenBank/DDBJ databases">
        <authorList>
            <person name="Schartl M."/>
            <person name="Warren W."/>
        </authorList>
    </citation>
    <scope>NUCLEOTIDE SEQUENCE [LARGE SCALE GENOMIC DNA]</scope>
    <source>
        <strain evidence="10">female</strain>
    </source>
</reference>
<dbReference type="InterPro" id="IPR013106">
    <property type="entry name" value="Ig_V-set"/>
</dbReference>
<dbReference type="InterPro" id="IPR013783">
    <property type="entry name" value="Ig-like_fold"/>
</dbReference>
<keyword evidence="5" id="KW-0325">Glycoprotein</keyword>
<evidence type="ECO:0000256" key="5">
    <source>
        <dbReference type="ARBA" id="ARBA00023180"/>
    </source>
</evidence>
<dbReference type="Proteomes" id="UP000028760">
    <property type="component" value="Unassembled WGS sequence"/>
</dbReference>
<evidence type="ECO:0000313" key="10">
    <source>
        <dbReference type="Proteomes" id="UP000028760"/>
    </source>
</evidence>
<dbReference type="EMBL" id="AYCK01027221">
    <property type="status" value="NOT_ANNOTATED_CDS"/>
    <property type="molecule type" value="Genomic_DNA"/>
</dbReference>
<keyword evidence="10" id="KW-1185">Reference proteome</keyword>
<reference evidence="9" key="3">
    <citation type="submission" date="2025-09" db="UniProtKB">
        <authorList>
            <consortium name="Ensembl"/>
        </authorList>
    </citation>
    <scope>IDENTIFICATION</scope>
</reference>
<sequence>QISVSAEPGQNVTLPCRSAGSTAVIVVLWIRTDLGSEYVLLYRDGRVDPRKQNPSYQNRVDLLDRQMKDGDVSLVLKNLTMNDTGTYQCRVQYEGSLDAELIRTINLQVSPPGDKDGGTKDGSIGLIVGLILLAFAFVAGVSFLIYKKQSACFRKK</sequence>
<dbReference type="OMA" id="ESLETMW"/>
<evidence type="ECO:0000313" key="9">
    <source>
        <dbReference type="Ensembl" id="ENSPFOP00000012058.1"/>
    </source>
</evidence>
<dbReference type="GO" id="GO:1903037">
    <property type="term" value="P:regulation of leukocyte cell-cell adhesion"/>
    <property type="evidence" value="ECO:0007669"/>
    <property type="project" value="UniProtKB-ARBA"/>
</dbReference>
<dbReference type="InterPro" id="IPR036179">
    <property type="entry name" value="Ig-like_dom_sf"/>
</dbReference>
<reference evidence="9" key="2">
    <citation type="submission" date="2025-08" db="UniProtKB">
        <authorList>
            <consortium name="Ensembl"/>
        </authorList>
    </citation>
    <scope>IDENTIFICATION</scope>
</reference>
<keyword evidence="6" id="KW-0393">Immunoglobulin domain</keyword>
<dbReference type="GO" id="GO:0005102">
    <property type="term" value="F:signaling receptor binding"/>
    <property type="evidence" value="ECO:0007669"/>
    <property type="project" value="TreeGrafter"/>
</dbReference>
<keyword evidence="7" id="KW-1133">Transmembrane helix</keyword>
<evidence type="ECO:0000256" key="3">
    <source>
        <dbReference type="ARBA" id="ARBA00023136"/>
    </source>
</evidence>
<dbReference type="FunFam" id="2.60.40.10:FF:000142">
    <property type="entry name" value="V-set domain-containing T-cell activation inhibitor 1"/>
    <property type="match status" value="1"/>
</dbReference>
<keyword evidence="7" id="KW-0812">Transmembrane</keyword>
<dbReference type="InterPro" id="IPR050504">
    <property type="entry name" value="IgSF_BTN/MOG"/>
</dbReference>
<protein>
    <recommendedName>
        <fullName evidence="8">Ig-like domain-containing protein</fullName>
    </recommendedName>
</protein>
<keyword evidence="3 7" id="KW-0472">Membrane</keyword>
<proteinExistence type="predicted"/>
<dbReference type="PROSITE" id="PS50835">
    <property type="entry name" value="IG_LIKE"/>
    <property type="match status" value="1"/>
</dbReference>
<keyword evidence="2" id="KW-0732">Signal</keyword>
<organism evidence="9 10">
    <name type="scientific">Poecilia formosa</name>
    <name type="common">Amazon molly</name>
    <name type="synonym">Limia formosa</name>
    <dbReference type="NCBI Taxonomy" id="48698"/>
    <lineage>
        <taxon>Eukaryota</taxon>
        <taxon>Metazoa</taxon>
        <taxon>Chordata</taxon>
        <taxon>Craniata</taxon>
        <taxon>Vertebrata</taxon>
        <taxon>Euteleostomi</taxon>
        <taxon>Actinopterygii</taxon>
        <taxon>Neopterygii</taxon>
        <taxon>Teleostei</taxon>
        <taxon>Neoteleostei</taxon>
        <taxon>Acanthomorphata</taxon>
        <taxon>Ovalentaria</taxon>
        <taxon>Atherinomorphae</taxon>
        <taxon>Cyprinodontiformes</taxon>
        <taxon>Poeciliidae</taxon>
        <taxon>Poeciliinae</taxon>
        <taxon>Poecilia</taxon>
    </lineage>
</organism>
<dbReference type="SMART" id="SM00409">
    <property type="entry name" value="IG"/>
    <property type="match status" value="1"/>
</dbReference>
<dbReference type="STRING" id="48698.ENSPFOP00000012058"/>
<feature type="transmembrane region" description="Helical" evidence="7">
    <location>
        <begin position="124"/>
        <end position="146"/>
    </location>
</feature>
<dbReference type="GO" id="GO:0050863">
    <property type="term" value="P:regulation of T cell activation"/>
    <property type="evidence" value="ECO:0007669"/>
    <property type="project" value="UniProtKB-ARBA"/>
</dbReference>
<evidence type="ECO:0000256" key="6">
    <source>
        <dbReference type="ARBA" id="ARBA00023319"/>
    </source>
</evidence>
<dbReference type="InterPro" id="IPR003599">
    <property type="entry name" value="Ig_sub"/>
</dbReference>
<dbReference type="GO" id="GO:0001817">
    <property type="term" value="P:regulation of cytokine production"/>
    <property type="evidence" value="ECO:0007669"/>
    <property type="project" value="TreeGrafter"/>
</dbReference>
<dbReference type="Gene3D" id="2.60.40.10">
    <property type="entry name" value="Immunoglobulins"/>
    <property type="match status" value="1"/>
</dbReference>
<dbReference type="Ensembl" id="ENSPFOT00000012075.1">
    <property type="protein sequence ID" value="ENSPFOP00000012058.1"/>
    <property type="gene ID" value="ENSPFOG00000012078.1"/>
</dbReference>
<dbReference type="GeneTree" id="ENSGT01090000260338"/>
<dbReference type="PANTHER" id="PTHR24100:SF151">
    <property type="entry name" value="ICOS LIGAND"/>
    <property type="match status" value="1"/>
</dbReference>
<dbReference type="GO" id="GO:0009897">
    <property type="term" value="C:external side of plasma membrane"/>
    <property type="evidence" value="ECO:0007669"/>
    <property type="project" value="TreeGrafter"/>
</dbReference>
<evidence type="ECO:0000259" key="8">
    <source>
        <dbReference type="PROSITE" id="PS50835"/>
    </source>
</evidence>
<evidence type="ECO:0000256" key="4">
    <source>
        <dbReference type="ARBA" id="ARBA00023157"/>
    </source>
</evidence>
<dbReference type="InterPro" id="IPR007110">
    <property type="entry name" value="Ig-like_dom"/>
</dbReference>
<keyword evidence="4" id="KW-1015">Disulfide bond</keyword>
<evidence type="ECO:0000256" key="1">
    <source>
        <dbReference type="ARBA" id="ARBA00004370"/>
    </source>
</evidence>
<dbReference type="SMART" id="SM00406">
    <property type="entry name" value="IGv"/>
    <property type="match status" value="1"/>
</dbReference>
<comment type="subcellular location">
    <subcellularLocation>
        <location evidence="1">Membrane</location>
    </subcellularLocation>
</comment>
<feature type="domain" description="Ig-like" evidence="8">
    <location>
        <begin position="1"/>
        <end position="106"/>
    </location>
</feature>
<dbReference type="PANTHER" id="PTHR24100">
    <property type="entry name" value="BUTYROPHILIN"/>
    <property type="match status" value="1"/>
</dbReference>
<dbReference type="GO" id="GO:0050852">
    <property type="term" value="P:T cell receptor signaling pathway"/>
    <property type="evidence" value="ECO:0007669"/>
    <property type="project" value="TreeGrafter"/>
</dbReference>
<evidence type="ECO:0000256" key="2">
    <source>
        <dbReference type="ARBA" id="ARBA00022729"/>
    </source>
</evidence>
<dbReference type="Pfam" id="PF07686">
    <property type="entry name" value="V-set"/>
    <property type="match status" value="1"/>
</dbReference>
<dbReference type="AlphaFoldDB" id="A0A087Y205"/>
<name>A0A087Y205_POEFO</name>
<accession>A0A087Y205</accession>